<dbReference type="RefSeq" id="WP_379716840.1">
    <property type="nucleotide sequence ID" value="NZ_JBHTBS010000028.1"/>
</dbReference>
<gene>
    <name evidence="1" type="ORF">ACFQY0_20815</name>
</gene>
<name>A0ABW2LCU7_9BACT</name>
<keyword evidence="2" id="KW-1185">Reference proteome</keyword>
<accession>A0ABW2LCU7</accession>
<proteinExistence type="predicted"/>
<reference evidence="2" key="1">
    <citation type="journal article" date="2019" name="Int. J. Syst. Evol. Microbiol.">
        <title>The Global Catalogue of Microorganisms (GCM) 10K type strain sequencing project: providing services to taxonomists for standard genome sequencing and annotation.</title>
        <authorList>
            <consortium name="The Broad Institute Genomics Platform"/>
            <consortium name="The Broad Institute Genome Sequencing Center for Infectious Disease"/>
            <person name="Wu L."/>
            <person name="Ma J."/>
        </authorList>
    </citation>
    <scope>NUCLEOTIDE SEQUENCE [LARGE SCALE GENOMIC DNA]</scope>
    <source>
        <strain evidence="2">CGMCC 4.1467</strain>
    </source>
</reference>
<comment type="caution">
    <text evidence="1">The sequence shown here is derived from an EMBL/GenBank/DDBJ whole genome shotgun (WGS) entry which is preliminary data.</text>
</comment>
<evidence type="ECO:0000313" key="2">
    <source>
        <dbReference type="Proteomes" id="UP001596472"/>
    </source>
</evidence>
<evidence type="ECO:0000313" key="1">
    <source>
        <dbReference type="EMBL" id="MFC7339639.1"/>
    </source>
</evidence>
<dbReference type="EMBL" id="JBHTBS010000028">
    <property type="protein sequence ID" value="MFC7339639.1"/>
    <property type="molecule type" value="Genomic_DNA"/>
</dbReference>
<sequence length="132" mass="14902">MSQPTRNVRSALKELYPKHDFKTVTGNGTYVHGNTREIQEHPAYAGWGEPGWDLDVEYRDTDSGAFEVEIDNYAKLLSRKTVIRVEAIGGDSTRISVRSNQHSGLLNLDYPNPAFARSRLYEIRTFLSQGGQ</sequence>
<organism evidence="1 2">
    <name type="scientific">Haloferula chungangensis</name>
    <dbReference type="NCBI Taxonomy" id="1048331"/>
    <lineage>
        <taxon>Bacteria</taxon>
        <taxon>Pseudomonadati</taxon>
        <taxon>Verrucomicrobiota</taxon>
        <taxon>Verrucomicrobiia</taxon>
        <taxon>Verrucomicrobiales</taxon>
        <taxon>Verrucomicrobiaceae</taxon>
        <taxon>Haloferula</taxon>
    </lineage>
</organism>
<protein>
    <submittedName>
        <fullName evidence="1">Uncharacterized protein</fullName>
    </submittedName>
</protein>
<dbReference type="Proteomes" id="UP001596472">
    <property type="component" value="Unassembled WGS sequence"/>
</dbReference>